<evidence type="ECO:0000256" key="2">
    <source>
        <dbReference type="ARBA" id="ARBA00022598"/>
    </source>
</evidence>
<dbReference type="EMBL" id="JACHEK010000012">
    <property type="protein sequence ID" value="MBB6147012.1"/>
    <property type="molecule type" value="Genomic_DNA"/>
</dbReference>
<dbReference type="Gene3D" id="1.20.58.180">
    <property type="entry name" value="Class II aaRS and biotin synthetases, domain 2"/>
    <property type="match status" value="1"/>
</dbReference>
<name>A0A841K083_9BACT</name>
<dbReference type="GO" id="GO:0005829">
    <property type="term" value="C:cytosol"/>
    <property type="evidence" value="ECO:0007669"/>
    <property type="project" value="TreeGrafter"/>
</dbReference>
<dbReference type="PANTHER" id="PTHR30075">
    <property type="entry name" value="GLYCYL-TRNA SYNTHETASE"/>
    <property type="match status" value="1"/>
</dbReference>
<comment type="subunit">
    <text evidence="8">Tetramer of two alpha and two beta subunits.</text>
</comment>
<protein>
    <recommendedName>
        <fullName evidence="8">Glycine--tRNA ligase alpha subunit</fullName>
        <ecNumber evidence="8">6.1.1.14</ecNumber>
    </recommendedName>
    <alternativeName>
        <fullName evidence="8">Glycyl-tRNA synthetase alpha subunit</fullName>
        <shortName evidence="8">GlyRS</shortName>
    </alternativeName>
</protein>
<dbReference type="Pfam" id="PF02091">
    <property type="entry name" value="tRNA-synt_2e"/>
    <property type="match status" value="2"/>
</dbReference>
<reference evidence="9 10" key="1">
    <citation type="submission" date="2020-08" db="EMBL/GenBank/DDBJ databases">
        <title>Genomic Encyclopedia of Type Strains, Phase IV (KMG-IV): sequencing the most valuable type-strain genomes for metagenomic binning, comparative biology and taxonomic classification.</title>
        <authorList>
            <person name="Goeker M."/>
        </authorList>
    </citation>
    <scope>NUCLEOTIDE SEQUENCE [LARGE SCALE GENOMIC DNA]</scope>
    <source>
        <strain evidence="9 10">DSM 103733</strain>
    </source>
</reference>
<dbReference type="SUPFAM" id="SSF55681">
    <property type="entry name" value="Class II aaRS and biotin synthetases"/>
    <property type="match status" value="2"/>
</dbReference>
<sequence>MSSTITSSTVHERTQPLTFQQLLFRLQTFWADRGCVLQQPYDVEVGAGTMSPDTFLRVLGPKPVNIAYAQPSRRPADGRYGENPNRLYKHTQFQVILKPPPSDIQEVYLASLEAVGIDLSEHDIKFEEDNWESPTLGAWGIGWQVMLDGLEVTQFTYFQQCGGLDLDPISGEITYGLERLAAFLQDVDSIYDIVWAREPKTGREITYGEIRLEEELQFSVYNFEAAEVEKLWEHLRLYEAECQALITSYNDSFSPKIEKQGERKEKIHDRVVHDGDAPGAGGNEDEGFGAQQRRFPVLGAYDLCLKCSHLFNLLDARGAISVTERVGVIARIRALAVGVAKAYAGQQNQLLASSS</sequence>
<organism evidence="9 10">
    <name type="scientific">Silvibacterium bohemicum</name>
    <dbReference type="NCBI Taxonomy" id="1577686"/>
    <lineage>
        <taxon>Bacteria</taxon>
        <taxon>Pseudomonadati</taxon>
        <taxon>Acidobacteriota</taxon>
        <taxon>Terriglobia</taxon>
        <taxon>Terriglobales</taxon>
        <taxon>Acidobacteriaceae</taxon>
        <taxon>Silvibacterium</taxon>
    </lineage>
</organism>
<dbReference type="AlphaFoldDB" id="A0A841K083"/>
<evidence type="ECO:0000256" key="8">
    <source>
        <dbReference type="HAMAP-Rule" id="MF_00254"/>
    </source>
</evidence>
<comment type="caution">
    <text evidence="9">The sequence shown here is derived from an EMBL/GenBank/DDBJ whole genome shotgun (WGS) entry which is preliminary data.</text>
</comment>
<comment type="similarity">
    <text evidence="1 8">Belongs to the class-II aminoacyl-tRNA synthetase family.</text>
</comment>
<keyword evidence="6 8" id="KW-0030">Aminoacyl-tRNA synthetase</keyword>
<keyword evidence="2 8" id="KW-0436">Ligase</keyword>
<dbReference type="Proteomes" id="UP000538666">
    <property type="component" value="Unassembled WGS sequence"/>
</dbReference>
<evidence type="ECO:0000256" key="6">
    <source>
        <dbReference type="ARBA" id="ARBA00023146"/>
    </source>
</evidence>
<accession>A0A841K083</accession>
<dbReference type="FunFam" id="3.30.930.10:FF:000006">
    <property type="entry name" value="Glycine--tRNA ligase alpha subunit"/>
    <property type="match status" value="1"/>
</dbReference>
<dbReference type="InterPro" id="IPR045864">
    <property type="entry name" value="aa-tRNA-synth_II/BPL/LPL"/>
</dbReference>
<evidence type="ECO:0000256" key="5">
    <source>
        <dbReference type="ARBA" id="ARBA00022917"/>
    </source>
</evidence>
<gene>
    <name evidence="8" type="primary">glyQ</name>
    <name evidence="9" type="ORF">HNQ77_004997</name>
</gene>
<keyword evidence="4 8" id="KW-0067">ATP-binding</keyword>
<dbReference type="PRINTS" id="PR01044">
    <property type="entry name" value="TRNASYNTHGA"/>
</dbReference>
<proteinExistence type="inferred from homology"/>
<dbReference type="Gene3D" id="3.30.930.10">
    <property type="entry name" value="Bira Bifunctional Protein, Domain 2"/>
    <property type="match status" value="1"/>
</dbReference>
<evidence type="ECO:0000313" key="10">
    <source>
        <dbReference type="Proteomes" id="UP000538666"/>
    </source>
</evidence>
<dbReference type="GO" id="GO:0004820">
    <property type="term" value="F:glycine-tRNA ligase activity"/>
    <property type="evidence" value="ECO:0007669"/>
    <property type="project" value="UniProtKB-UniRule"/>
</dbReference>
<comment type="catalytic activity">
    <reaction evidence="7 8">
        <text>tRNA(Gly) + glycine + ATP = glycyl-tRNA(Gly) + AMP + diphosphate</text>
        <dbReference type="Rhea" id="RHEA:16013"/>
        <dbReference type="Rhea" id="RHEA-COMP:9664"/>
        <dbReference type="Rhea" id="RHEA-COMP:9683"/>
        <dbReference type="ChEBI" id="CHEBI:30616"/>
        <dbReference type="ChEBI" id="CHEBI:33019"/>
        <dbReference type="ChEBI" id="CHEBI:57305"/>
        <dbReference type="ChEBI" id="CHEBI:78442"/>
        <dbReference type="ChEBI" id="CHEBI:78522"/>
        <dbReference type="ChEBI" id="CHEBI:456215"/>
        <dbReference type="EC" id="6.1.1.14"/>
    </reaction>
</comment>
<evidence type="ECO:0000256" key="4">
    <source>
        <dbReference type="ARBA" id="ARBA00022840"/>
    </source>
</evidence>
<evidence type="ECO:0000256" key="1">
    <source>
        <dbReference type="ARBA" id="ARBA00008226"/>
    </source>
</evidence>
<dbReference type="InterPro" id="IPR006194">
    <property type="entry name" value="Gly-tRNA-synth_heterodimer"/>
</dbReference>
<dbReference type="GO" id="GO:0006426">
    <property type="term" value="P:glycyl-tRNA aminoacylation"/>
    <property type="evidence" value="ECO:0007669"/>
    <property type="project" value="UniProtKB-UniRule"/>
</dbReference>
<dbReference type="HAMAP" id="MF_00254">
    <property type="entry name" value="Gly_tRNA_synth_alpha"/>
    <property type="match status" value="1"/>
</dbReference>
<dbReference type="PANTHER" id="PTHR30075:SF2">
    <property type="entry name" value="GLYCINE--TRNA LIGASE, CHLOROPLASTIC_MITOCHONDRIAL 2"/>
    <property type="match status" value="1"/>
</dbReference>
<evidence type="ECO:0000256" key="7">
    <source>
        <dbReference type="ARBA" id="ARBA00047937"/>
    </source>
</evidence>
<evidence type="ECO:0000313" key="9">
    <source>
        <dbReference type="EMBL" id="MBB6147012.1"/>
    </source>
</evidence>
<dbReference type="EC" id="6.1.1.14" evidence="8"/>
<keyword evidence="5 8" id="KW-0648">Protein biosynthesis</keyword>
<dbReference type="RefSeq" id="WP_231581353.1">
    <property type="nucleotide sequence ID" value="NZ_JACHEK010000012.1"/>
</dbReference>
<dbReference type="GO" id="GO:0005524">
    <property type="term" value="F:ATP binding"/>
    <property type="evidence" value="ECO:0007669"/>
    <property type="project" value="UniProtKB-UniRule"/>
</dbReference>
<evidence type="ECO:0000256" key="3">
    <source>
        <dbReference type="ARBA" id="ARBA00022741"/>
    </source>
</evidence>
<keyword evidence="10" id="KW-1185">Reference proteome</keyword>
<dbReference type="PROSITE" id="PS50861">
    <property type="entry name" value="AA_TRNA_LIGASE_II_GLYAB"/>
    <property type="match status" value="1"/>
</dbReference>
<keyword evidence="3 8" id="KW-0547">Nucleotide-binding</keyword>
<comment type="subcellular location">
    <subcellularLocation>
        <location evidence="8">Cytoplasm</location>
    </subcellularLocation>
</comment>
<keyword evidence="8" id="KW-0963">Cytoplasm</keyword>
<dbReference type="InterPro" id="IPR002310">
    <property type="entry name" value="Gly-tRNA_ligase_asu"/>
</dbReference>